<evidence type="ECO:0000313" key="1">
    <source>
        <dbReference type="EMBL" id="WAT93346.1"/>
    </source>
</evidence>
<dbReference type="Proteomes" id="UP001156560">
    <property type="component" value="Chromosome 2"/>
</dbReference>
<gene>
    <name evidence="1" type="ORF">O1Q84_20345</name>
</gene>
<reference evidence="1" key="1">
    <citation type="submission" date="2022-12" db="EMBL/GenBank/DDBJ databases">
        <title>Vibrio parahaemolyticus become highly virulent by producing novel Tc toxins.</title>
        <authorList>
            <person name="Yang F."/>
            <person name="You Y."/>
            <person name="Lai Q."/>
            <person name="Xu L."/>
            <person name="Li F."/>
        </authorList>
    </citation>
    <scope>NUCLEOTIDE SEQUENCE</scope>
    <source>
        <strain evidence="1">Vp-HL-202005</strain>
    </source>
</reference>
<dbReference type="AlphaFoldDB" id="A0AA47JM18"/>
<organism evidence="1 2">
    <name type="scientific">Vibrio parahaemolyticus</name>
    <dbReference type="NCBI Taxonomy" id="670"/>
    <lineage>
        <taxon>Bacteria</taxon>
        <taxon>Pseudomonadati</taxon>
        <taxon>Pseudomonadota</taxon>
        <taxon>Gammaproteobacteria</taxon>
        <taxon>Vibrionales</taxon>
        <taxon>Vibrionaceae</taxon>
        <taxon>Vibrio</taxon>
    </lineage>
</organism>
<dbReference type="RefSeq" id="WP_031428064.1">
    <property type="nucleotide sequence ID" value="NZ_CP034286.1"/>
</dbReference>
<name>A0AA47JM18_VIBPH</name>
<sequence>MAKHNAASQYFHVAIGSSISPRELHDAGFEMQDFKFLHTNFEDVKARLRDFFVVDESNHFQIIYRFERLPF</sequence>
<proteinExistence type="predicted"/>
<protein>
    <submittedName>
        <fullName evidence="1">Uncharacterized protein</fullName>
    </submittedName>
</protein>
<dbReference type="EMBL" id="CP114195">
    <property type="protein sequence ID" value="WAT93346.1"/>
    <property type="molecule type" value="Genomic_DNA"/>
</dbReference>
<accession>A0AA47JM18</accession>
<evidence type="ECO:0000313" key="2">
    <source>
        <dbReference type="Proteomes" id="UP001156560"/>
    </source>
</evidence>